<accession>A0A0S4IHL5</accession>
<feature type="transmembrane region" description="Helical" evidence="1">
    <location>
        <begin position="117"/>
        <end position="141"/>
    </location>
</feature>
<reference evidence="3" key="1">
    <citation type="submission" date="2015-09" db="EMBL/GenBank/DDBJ databases">
        <authorList>
            <consortium name="Pathogen Informatics"/>
        </authorList>
    </citation>
    <scope>NUCLEOTIDE SEQUENCE [LARGE SCALE GENOMIC DNA]</scope>
    <source>
        <strain evidence="3">Lake Konstanz</strain>
    </source>
</reference>
<name>A0A0S4IHL5_BODSA</name>
<organism evidence="2 3">
    <name type="scientific">Bodo saltans</name>
    <name type="common">Flagellated protozoan</name>
    <dbReference type="NCBI Taxonomy" id="75058"/>
    <lineage>
        <taxon>Eukaryota</taxon>
        <taxon>Discoba</taxon>
        <taxon>Euglenozoa</taxon>
        <taxon>Kinetoplastea</taxon>
        <taxon>Metakinetoplastina</taxon>
        <taxon>Eubodonida</taxon>
        <taxon>Bodonidae</taxon>
        <taxon>Bodo</taxon>
    </lineage>
</organism>
<dbReference type="Proteomes" id="UP000051952">
    <property type="component" value="Unassembled WGS sequence"/>
</dbReference>
<proteinExistence type="predicted"/>
<sequence length="185" mass="20224">MTDCTGFTSSSTCMGSNIDKTSASCVWQTSTCIVDPCVAKSGNWNACASDSTCVGILGSNSNIQCFAIQRVCSYLTSDSCQTYPWCLKSATGDSCMYYVPGQGVDGNTSQDCLSFPLWSIALIVLWVLVMIILGGVVVLAIRQRRLDMITEVEESEVHVDNVAVSHRDNFAPRDDLERRLNDDDY</sequence>
<protein>
    <submittedName>
        <fullName evidence="2">Transmembrane protein, putative</fullName>
    </submittedName>
</protein>
<evidence type="ECO:0000256" key="1">
    <source>
        <dbReference type="SAM" id="Phobius"/>
    </source>
</evidence>
<keyword evidence="3" id="KW-1185">Reference proteome</keyword>
<gene>
    <name evidence="2" type="ORF">BSAL_51210</name>
</gene>
<keyword evidence="1" id="KW-0472">Membrane</keyword>
<dbReference type="VEuPathDB" id="TriTrypDB:BSAL_51210"/>
<evidence type="ECO:0000313" key="3">
    <source>
        <dbReference type="Proteomes" id="UP000051952"/>
    </source>
</evidence>
<keyword evidence="1" id="KW-1133">Transmembrane helix</keyword>
<evidence type="ECO:0000313" key="2">
    <source>
        <dbReference type="EMBL" id="CUE66470.1"/>
    </source>
</evidence>
<keyword evidence="1 2" id="KW-0812">Transmembrane</keyword>
<dbReference type="AlphaFoldDB" id="A0A0S4IHL5"/>
<dbReference type="EMBL" id="CYKH01000057">
    <property type="protein sequence ID" value="CUE66470.1"/>
    <property type="molecule type" value="Genomic_DNA"/>
</dbReference>